<evidence type="ECO:0000313" key="2">
    <source>
        <dbReference type="Proteomes" id="UP000887159"/>
    </source>
</evidence>
<organism evidence="1 2">
    <name type="scientific">Trichonephila clavipes</name>
    <name type="common">Golden silk orbweaver</name>
    <name type="synonym">Nephila clavipes</name>
    <dbReference type="NCBI Taxonomy" id="2585209"/>
    <lineage>
        <taxon>Eukaryota</taxon>
        <taxon>Metazoa</taxon>
        <taxon>Ecdysozoa</taxon>
        <taxon>Arthropoda</taxon>
        <taxon>Chelicerata</taxon>
        <taxon>Arachnida</taxon>
        <taxon>Araneae</taxon>
        <taxon>Araneomorphae</taxon>
        <taxon>Entelegynae</taxon>
        <taxon>Araneoidea</taxon>
        <taxon>Nephilidae</taxon>
        <taxon>Trichonephila</taxon>
    </lineage>
</organism>
<dbReference type="AlphaFoldDB" id="A0A8X6RJ80"/>
<protein>
    <submittedName>
        <fullName evidence="1">Uncharacterized protein</fullName>
    </submittedName>
</protein>
<proteinExistence type="predicted"/>
<dbReference type="Proteomes" id="UP000887159">
    <property type="component" value="Unassembled WGS sequence"/>
</dbReference>
<name>A0A8X6RJ80_TRICX</name>
<accession>A0A8X6RJ80</accession>
<evidence type="ECO:0000313" key="1">
    <source>
        <dbReference type="EMBL" id="GFX93279.1"/>
    </source>
</evidence>
<sequence length="187" mass="21307">MQRDCALRIAGRGRLTTFSVENKAGNSNTSSDYSDHRHQWSSTTEAVVEKVGQCKIIFNVKEKLFSSLKSDLNNFMMRDSVLKESELQNMVLNIQDTVRSVSEVDDLMERMKYAHDLAKDRLELITSHISQYDGRTKIRIINDLLKKFEIMASLLCDMTDDAVVSVTVIEEKVRTLTETYGTSDSVK</sequence>
<gene>
    <name evidence="1" type="ORF">TNCV_4761581</name>
</gene>
<comment type="caution">
    <text evidence="1">The sequence shown here is derived from an EMBL/GenBank/DDBJ whole genome shotgun (WGS) entry which is preliminary data.</text>
</comment>
<keyword evidence="2" id="KW-1185">Reference proteome</keyword>
<reference evidence="1" key="1">
    <citation type="submission" date="2020-08" db="EMBL/GenBank/DDBJ databases">
        <title>Multicomponent nature underlies the extraordinary mechanical properties of spider dragline silk.</title>
        <authorList>
            <person name="Kono N."/>
            <person name="Nakamura H."/>
            <person name="Mori M."/>
            <person name="Yoshida Y."/>
            <person name="Ohtoshi R."/>
            <person name="Malay A.D."/>
            <person name="Moran D.A.P."/>
            <person name="Tomita M."/>
            <person name="Numata K."/>
            <person name="Arakawa K."/>
        </authorList>
    </citation>
    <scope>NUCLEOTIDE SEQUENCE</scope>
</reference>
<dbReference type="EMBL" id="BMAU01021172">
    <property type="protein sequence ID" value="GFX93279.1"/>
    <property type="molecule type" value="Genomic_DNA"/>
</dbReference>